<accession>Q5FN76</accession>
<sequence>MTQVVINGQAVTVVEYDGQRVVTLGMVDALHQRPEGTARKRYNDNKRHFVEGEDYFVRNSDEARELGFTAPNGLTLLTESGYAMLAKSFTDDLAWQVQRQLVRSYFGNKSTGTHLATSVIDHSMLLRKAIALQGSMLAYNKRQGMEVTQARIKADAQVLEKMGVDLRKECGWQSQPLAVQEKVLTATDIAKALSLPGNKPGEAGNNLLDAAGLYSWTRDTRGRKVWTPTEHGRKFGRYEDKPRAHALGTVQPWGWYPSVLDVLRLHLATATEAPPFAKKPEPVS</sequence>
<dbReference type="InterPro" id="IPR018873">
    <property type="entry name" value="KilA-N_DNA-bd_domain"/>
</dbReference>
<keyword evidence="3" id="KW-1185">Reference proteome</keyword>
<protein>
    <recommendedName>
        <fullName evidence="1">KilA-N DNA-binding domain-containing protein</fullName>
    </recommendedName>
</protein>
<evidence type="ECO:0000313" key="3">
    <source>
        <dbReference type="Proteomes" id="UP000006375"/>
    </source>
</evidence>
<dbReference type="EMBL" id="CP000009">
    <property type="protein sequence ID" value="AAW62171.1"/>
    <property type="molecule type" value="Genomic_DNA"/>
</dbReference>
<name>Q5FN76_GLUOX</name>
<dbReference type="Proteomes" id="UP000006375">
    <property type="component" value="Chromosome"/>
</dbReference>
<dbReference type="STRING" id="290633.GOX2440"/>
<dbReference type="eggNOG" id="ENOG503357C">
    <property type="taxonomic scope" value="Bacteria"/>
</dbReference>
<dbReference type="AlphaFoldDB" id="Q5FN76"/>
<gene>
    <name evidence="2" type="ordered locus">GOX2440</name>
</gene>
<reference evidence="2 3" key="1">
    <citation type="journal article" date="2005" name="Nat. Biotechnol.">
        <title>Complete genome sequence of the acetic acid bacterium Gluconobacter oxydans.</title>
        <authorList>
            <person name="Prust C."/>
            <person name="Hoffmeister M."/>
            <person name="Liesegang H."/>
            <person name="Wiezer A."/>
            <person name="Fricke W.F."/>
            <person name="Ehrenreich A."/>
            <person name="Gottschalk G."/>
            <person name="Deppenmeier U."/>
        </authorList>
    </citation>
    <scope>NUCLEOTIDE SEQUENCE [LARGE SCALE GENOMIC DNA]</scope>
    <source>
        <strain evidence="2 3">621H</strain>
    </source>
</reference>
<evidence type="ECO:0000259" key="1">
    <source>
        <dbReference type="Pfam" id="PF10543"/>
    </source>
</evidence>
<dbReference type="KEGG" id="gox:GOX2440"/>
<dbReference type="Pfam" id="PF10543">
    <property type="entry name" value="ORF6N"/>
    <property type="match status" value="1"/>
</dbReference>
<evidence type="ECO:0000313" key="2">
    <source>
        <dbReference type="EMBL" id="AAW62171.1"/>
    </source>
</evidence>
<organism evidence="2 3">
    <name type="scientific">Gluconobacter oxydans (strain 621H)</name>
    <name type="common">Gluconobacter suboxydans</name>
    <dbReference type="NCBI Taxonomy" id="290633"/>
    <lineage>
        <taxon>Bacteria</taxon>
        <taxon>Pseudomonadati</taxon>
        <taxon>Pseudomonadota</taxon>
        <taxon>Alphaproteobacteria</taxon>
        <taxon>Acetobacterales</taxon>
        <taxon>Acetobacteraceae</taxon>
        <taxon>Gluconobacter</taxon>
    </lineage>
</organism>
<dbReference type="HOGENOM" id="CLU_1060179_0_0_5"/>
<dbReference type="RefSeq" id="WP_011253939.1">
    <property type="nucleotide sequence ID" value="NC_006677.1"/>
</dbReference>
<proteinExistence type="predicted"/>
<feature type="domain" description="KilA-N DNA-binding" evidence="1">
    <location>
        <begin position="13"/>
        <end position="88"/>
    </location>
</feature>